<organism evidence="1">
    <name type="scientific">Rhizophora mucronata</name>
    <name type="common">Asiatic mangrove</name>
    <dbReference type="NCBI Taxonomy" id="61149"/>
    <lineage>
        <taxon>Eukaryota</taxon>
        <taxon>Viridiplantae</taxon>
        <taxon>Streptophyta</taxon>
        <taxon>Embryophyta</taxon>
        <taxon>Tracheophyta</taxon>
        <taxon>Spermatophyta</taxon>
        <taxon>Magnoliopsida</taxon>
        <taxon>eudicotyledons</taxon>
        <taxon>Gunneridae</taxon>
        <taxon>Pentapetalae</taxon>
        <taxon>rosids</taxon>
        <taxon>fabids</taxon>
        <taxon>Malpighiales</taxon>
        <taxon>Rhizophoraceae</taxon>
        <taxon>Rhizophora</taxon>
    </lineage>
</organism>
<proteinExistence type="predicted"/>
<dbReference type="EMBL" id="GGEC01066882">
    <property type="protein sequence ID" value="MBX47366.1"/>
    <property type="molecule type" value="Transcribed_RNA"/>
</dbReference>
<accession>A0A2P2NXW9</accession>
<evidence type="ECO:0000313" key="1">
    <source>
        <dbReference type="EMBL" id="MBX47366.1"/>
    </source>
</evidence>
<sequence length="8" mass="936">MEMLLTQA</sequence>
<reference evidence="1" key="1">
    <citation type="submission" date="2018-02" db="EMBL/GenBank/DDBJ databases">
        <title>Rhizophora mucronata_Transcriptome.</title>
        <authorList>
            <person name="Meera S.P."/>
            <person name="Sreeshan A."/>
            <person name="Augustine A."/>
        </authorList>
    </citation>
    <scope>NUCLEOTIDE SEQUENCE</scope>
    <source>
        <tissue evidence="1">Leaf</tissue>
    </source>
</reference>
<protein>
    <submittedName>
        <fullName evidence="1">Uncharacterized protein</fullName>
    </submittedName>
</protein>
<name>A0A2P2NXW9_RHIMU</name>